<dbReference type="SUPFAM" id="SSF51735">
    <property type="entry name" value="NAD(P)-binding Rossmann-fold domains"/>
    <property type="match status" value="1"/>
</dbReference>
<evidence type="ECO:0000259" key="1">
    <source>
        <dbReference type="Pfam" id="PF01370"/>
    </source>
</evidence>
<dbReference type="STRING" id="1195760.SAMN05444281_2803"/>
<dbReference type="RefSeq" id="WP_073122632.1">
    <property type="nucleotide sequence ID" value="NZ_BMEN01000001.1"/>
</dbReference>
<dbReference type="PANTHER" id="PTHR43245:SF58">
    <property type="entry name" value="BLL5923 PROTEIN"/>
    <property type="match status" value="1"/>
</dbReference>
<feature type="domain" description="NAD-dependent epimerase/dehydratase" evidence="1">
    <location>
        <begin position="3"/>
        <end position="211"/>
    </location>
</feature>
<dbReference type="OrthoDB" id="329806at2"/>
<dbReference type="InterPro" id="IPR050177">
    <property type="entry name" value="Lipid_A_modif_metabolic_enz"/>
</dbReference>
<dbReference type="EMBL" id="FQXQ01000009">
    <property type="protein sequence ID" value="SHH93535.1"/>
    <property type="molecule type" value="Genomic_DNA"/>
</dbReference>
<dbReference type="Gene3D" id="3.40.50.720">
    <property type="entry name" value="NAD(P)-binding Rossmann-like Domain"/>
    <property type="match status" value="1"/>
</dbReference>
<evidence type="ECO:0000313" key="3">
    <source>
        <dbReference type="Proteomes" id="UP000184109"/>
    </source>
</evidence>
<keyword evidence="3" id="KW-1185">Reference proteome</keyword>
<name>A0A1M5X0U4_9FLAO</name>
<protein>
    <submittedName>
        <fullName evidence="2">Nucleoside-diphosphate-sugar epimerase</fullName>
    </submittedName>
</protein>
<sequence>MKILVTGANGFLGRCIVEDLKKDYSVASLSRQKSDYNCDLTKGKPFLDDFFDYVIHVAGKAHVVPKNECEEKEFFDVNVQGTINLLKSLEEKPPKTFVFMSTVAVYGKEFGEMIDENTPLNGKTAYAKSKILAEREVINFGRKYNTGVVILRLPLVIGKSPKGNLKLLIKAIKKGYYFRIGKGDAKRSMVAAKDITKLLATLCGKEGIYNITDRRHPSFKEIDTAISSFYGKKIKVLPEIFIKILAKLGDLIPLFPFNSYKYQKMTSSLTFLDDKAVKELNWSPQDAIKSIEL</sequence>
<dbReference type="Pfam" id="PF01370">
    <property type="entry name" value="Epimerase"/>
    <property type="match status" value="1"/>
</dbReference>
<dbReference type="Proteomes" id="UP000184109">
    <property type="component" value="Unassembled WGS sequence"/>
</dbReference>
<dbReference type="InterPro" id="IPR001509">
    <property type="entry name" value="Epimerase_deHydtase"/>
</dbReference>
<dbReference type="AlphaFoldDB" id="A0A1M5X0U4"/>
<dbReference type="PANTHER" id="PTHR43245">
    <property type="entry name" value="BIFUNCTIONAL POLYMYXIN RESISTANCE PROTEIN ARNA"/>
    <property type="match status" value="1"/>
</dbReference>
<accession>A0A1M5X0U4</accession>
<evidence type="ECO:0000313" key="2">
    <source>
        <dbReference type="EMBL" id="SHH93535.1"/>
    </source>
</evidence>
<proteinExistence type="predicted"/>
<organism evidence="2 3">
    <name type="scientific">Wenyingzhuangia marina</name>
    <dbReference type="NCBI Taxonomy" id="1195760"/>
    <lineage>
        <taxon>Bacteria</taxon>
        <taxon>Pseudomonadati</taxon>
        <taxon>Bacteroidota</taxon>
        <taxon>Flavobacteriia</taxon>
        <taxon>Flavobacteriales</taxon>
        <taxon>Flavobacteriaceae</taxon>
        <taxon>Wenyingzhuangia</taxon>
    </lineage>
</organism>
<dbReference type="InterPro" id="IPR036291">
    <property type="entry name" value="NAD(P)-bd_dom_sf"/>
</dbReference>
<reference evidence="3" key="1">
    <citation type="submission" date="2016-11" db="EMBL/GenBank/DDBJ databases">
        <authorList>
            <person name="Varghese N."/>
            <person name="Submissions S."/>
        </authorList>
    </citation>
    <scope>NUCLEOTIDE SEQUENCE [LARGE SCALE GENOMIC DNA]</scope>
    <source>
        <strain evidence="3">DSM 100572</strain>
    </source>
</reference>
<gene>
    <name evidence="2" type="ORF">SAMN05444281_2803</name>
</gene>